<dbReference type="Pfam" id="PF16787">
    <property type="entry name" value="NDC10_II"/>
    <property type="match status" value="1"/>
</dbReference>
<dbReference type="Gene3D" id="1.10.443.20">
    <property type="entry name" value="Centromere DNA-binding protein complex CBF3 subunit, domain 2"/>
    <property type="match status" value="1"/>
</dbReference>
<evidence type="ECO:0008006" key="7">
    <source>
        <dbReference type="Google" id="ProtNLM"/>
    </source>
</evidence>
<feature type="compositionally biased region" description="Low complexity" evidence="2">
    <location>
        <begin position="21"/>
        <end position="31"/>
    </location>
</feature>
<evidence type="ECO:0000313" key="5">
    <source>
        <dbReference type="EMBL" id="KAG9067473.1"/>
    </source>
</evidence>
<reference evidence="5" key="1">
    <citation type="submission" date="2021-06" db="EMBL/GenBank/DDBJ databases">
        <title>Genome Sequence of Mortierella hyaline Strain SCG-10, a Cold-Adapted, Nitrate-Reducing Fungus Isolated from Soil in Minnesota, USA.</title>
        <authorList>
            <person name="Aldossari N."/>
        </authorList>
    </citation>
    <scope>NUCLEOTIDE SEQUENCE</scope>
    <source>
        <strain evidence="5">SCG-10</strain>
    </source>
</reference>
<feature type="region of interest" description="Disordered" evidence="2">
    <location>
        <begin position="895"/>
        <end position="940"/>
    </location>
</feature>
<feature type="compositionally biased region" description="Basic and acidic residues" evidence="2">
    <location>
        <begin position="927"/>
        <end position="940"/>
    </location>
</feature>
<dbReference type="InterPro" id="IPR010095">
    <property type="entry name" value="Cas12f1-like_TNB"/>
</dbReference>
<accession>A0A9P7XVM4</accession>
<dbReference type="InterPro" id="IPR038279">
    <property type="entry name" value="Ndc10_dom2_sf"/>
</dbReference>
<comment type="caution">
    <text evidence="5">The sequence shown here is derived from an EMBL/GenBank/DDBJ whole genome shotgun (WGS) entry which is preliminary data.</text>
</comment>
<feature type="compositionally biased region" description="Polar residues" evidence="2">
    <location>
        <begin position="10"/>
        <end position="20"/>
    </location>
</feature>
<name>A0A9P7XVM4_9FUNG</name>
<feature type="region of interest" description="Disordered" evidence="2">
    <location>
        <begin position="124"/>
        <end position="146"/>
    </location>
</feature>
<feature type="domain" description="Cas12f1-like TNB" evidence="3">
    <location>
        <begin position="811"/>
        <end position="855"/>
    </location>
</feature>
<dbReference type="GO" id="GO:0003677">
    <property type="term" value="F:DNA binding"/>
    <property type="evidence" value="ECO:0007669"/>
    <property type="project" value="UniProtKB-KW"/>
</dbReference>
<dbReference type="OrthoDB" id="2449454at2759"/>
<evidence type="ECO:0000259" key="3">
    <source>
        <dbReference type="Pfam" id="PF07282"/>
    </source>
</evidence>
<gene>
    <name evidence="5" type="ORF">KI688_012256</name>
</gene>
<dbReference type="EMBL" id="JAHRHY010000008">
    <property type="protein sequence ID" value="KAG9067473.1"/>
    <property type="molecule type" value="Genomic_DNA"/>
</dbReference>
<keyword evidence="6" id="KW-1185">Reference proteome</keyword>
<dbReference type="Proteomes" id="UP000707451">
    <property type="component" value="Unassembled WGS sequence"/>
</dbReference>
<evidence type="ECO:0000256" key="2">
    <source>
        <dbReference type="SAM" id="MobiDB-lite"/>
    </source>
</evidence>
<dbReference type="Pfam" id="PF07282">
    <property type="entry name" value="Cas12f1-like_TNB"/>
    <property type="match status" value="1"/>
</dbReference>
<evidence type="ECO:0000256" key="1">
    <source>
        <dbReference type="ARBA" id="ARBA00023125"/>
    </source>
</evidence>
<evidence type="ECO:0000259" key="4">
    <source>
        <dbReference type="Pfam" id="PF16787"/>
    </source>
</evidence>
<feature type="region of interest" description="Disordered" evidence="2">
    <location>
        <begin position="1"/>
        <end position="31"/>
    </location>
</feature>
<dbReference type="AlphaFoldDB" id="A0A9P7XVM4"/>
<evidence type="ECO:0000313" key="6">
    <source>
        <dbReference type="Proteomes" id="UP000707451"/>
    </source>
</evidence>
<feature type="domain" description="Ndc10" evidence="4">
    <location>
        <begin position="251"/>
        <end position="456"/>
    </location>
</feature>
<feature type="compositionally biased region" description="Acidic residues" evidence="2">
    <location>
        <begin position="133"/>
        <end position="143"/>
    </location>
</feature>
<protein>
    <recommendedName>
        <fullName evidence="7">Transposase</fullName>
    </recommendedName>
</protein>
<proteinExistence type="predicted"/>
<dbReference type="InterPro" id="IPR031872">
    <property type="entry name" value="NDC10_II"/>
</dbReference>
<organism evidence="5 6">
    <name type="scientific">Linnemannia hyalina</name>
    <dbReference type="NCBI Taxonomy" id="64524"/>
    <lineage>
        <taxon>Eukaryota</taxon>
        <taxon>Fungi</taxon>
        <taxon>Fungi incertae sedis</taxon>
        <taxon>Mucoromycota</taxon>
        <taxon>Mortierellomycotina</taxon>
        <taxon>Mortierellomycetes</taxon>
        <taxon>Mortierellales</taxon>
        <taxon>Mortierellaceae</taxon>
        <taxon>Linnemannia</taxon>
    </lineage>
</organism>
<keyword evidence="1" id="KW-0238">DNA-binding</keyword>
<sequence>MPLEPKKIYSTRNTRAQTQLSANSSVTTSATSATTSIASAATTIPIAASSTTDPTRTTTTTKATKSFKVANAPRASAPSTNAPFANAFSASAGASSVASASSASVTVKATPTRRARKDCEITEVAQERASTHDEDEYEYESDENAFVSGSERSKSIDWAAKKPVYDRSLVGGIHRVEHVERDENGELISSGRDISTNSNATNYYTVEEHIRCLLYAWRQPVHSRSVMIREHFGLARFQVNGEPWLDMDDPEWTAVKVLGRGEKAPMVYTTTRESTLTVLNSQHVSCTSITQSGRHSGAKEAARLKVAEEDTRTGGRWGQGTGKMHQVYLDKQPITFALAMAGFSVKPFHLRRNEVAPSLVLQRLIFPFIEEAIGAPGSRENELWRKECDLEMQEFDPNDSDNLDDVEPYAFEPNPNPLKMNKATALAQRSKKHVLRMMLRLRRVLLQDAAEYLYRYPDIALSPLLGKCPEVFESLMFDAFKENVAMSLKRHEMYVPIDLPPNLMAALQTWNLAQANGVADIKRALADIHVRLDAFEKCFTIQHKQNNWVNDGLDEIEKMCKDLQKALDRPPLSVFDELEWYDKLLAERKARGLPTTLSGATTKNLNNKRRIHEQVLFLMERNRMNTLMTEEEALRAAFVEIDAVALPIYGRKKSPTSNDGAGLPDKTAPTIGLGLLVEMDKAVGADMAVEAGLIETSTVQVKVGVAERAEMANAVVDCLRGAARQACKVKRRYRAASTVSSGKTPRNSGVGHSVMEFITRLKQLKILESRDQPLMKEGPEYTPNLLVRSIVIQLAAELKKIYHMEFTSFSNRARSLGYTVVGVNEYYTSEKCPTCGENGQTCEAFMHRDVMAGHNMCNIVKTHLLMQTRPLYLQPVDVEGHYPWVEGGESNRIDLGSSSTLLKNKAKKPAKDRKAAVGPAPRVIKRNSSDDPMHGDISVH</sequence>